<dbReference type="EC" id="7.2.2.12" evidence="8"/>
<dbReference type="InterPro" id="IPR023214">
    <property type="entry name" value="HAD_sf"/>
</dbReference>
<feature type="transmembrane region" description="Helical" evidence="10">
    <location>
        <begin position="658"/>
        <end position="678"/>
    </location>
</feature>
<protein>
    <recommendedName>
        <fullName evidence="8">P-type Zn(2+) transporter</fullName>
        <ecNumber evidence="8">7.2.2.12</ecNumber>
    </recommendedName>
</protein>
<dbReference type="SUPFAM" id="SSF81665">
    <property type="entry name" value="Calcium ATPase, transmembrane domain M"/>
    <property type="match status" value="1"/>
</dbReference>
<reference evidence="14" key="1">
    <citation type="journal article" date="2019" name="Int. J. Syst. Evol. Microbiol.">
        <title>The Global Catalogue of Microorganisms (GCM) 10K type strain sequencing project: providing services to taxonomists for standard genome sequencing and annotation.</title>
        <authorList>
            <consortium name="The Broad Institute Genomics Platform"/>
            <consortium name="The Broad Institute Genome Sequencing Center for Infectious Disease"/>
            <person name="Wu L."/>
            <person name="Ma J."/>
        </authorList>
    </citation>
    <scope>NUCLEOTIDE SEQUENCE [LARGE SCALE GENOMIC DNA]</scope>
    <source>
        <strain evidence="14">KCTC 52344</strain>
    </source>
</reference>
<dbReference type="CDD" id="cd07548">
    <property type="entry name" value="P-type_ATPase-Cd_Zn_Co_like"/>
    <property type="match status" value="1"/>
</dbReference>
<evidence type="ECO:0000313" key="13">
    <source>
        <dbReference type="EMBL" id="MFD2521464.1"/>
    </source>
</evidence>
<accession>A0ABW5J8I4</accession>
<comment type="catalytic activity">
    <reaction evidence="9">
        <text>Zn(2+)(in) + ATP + H2O = Zn(2+)(out) + ADP + phosphate + H(+)</text>
        <dbReference type="Rhea" id="RHEA:20621"/>
        <dbReference type="ChEBI" id="CHEBI:15377"/>
        <dbReference type="ChEBI" id="CHEBI:15378"/>
        <dbReference type="ChEBI" id="CHEBI:29105"/>
        <dbReference type="ChEBI" id="CHEBI:30616"/>
        <dbReference type="ChEBI" id="CHEBI:43474"/>
        <dbReference type="ChEBI" id="CHEBI:456216"/>
        <dbReference type="EC" id="7.2.2.12"/>
    </reaction>
</comment>
<dbReference type="InterPro" id="IPR044492">
    <property type="entry name" value="P_typ_ATPase_HD_dom"/>
</dbReference>
<keyword evidence="14" id="KW-1185">Reference proteome</keyword>
<dbReference type="InterPro" id="IPR023299">
    <property type="entry name" value="ATPase_P-typ_cyto_dom_N"/>
</dbReference>
<dbReference type="InterPro" id="IPR008250">
    <property type="entry name" value="ATPase_P-typ_transduc_dom_A_sf"/>
</dbReference>
<evidence type="ECO:0000256" key="2">
    <source>
        <dbReference type="ARBA" id="ARBA00006024"/>
    </source>
</evidence>
<dbReference type="Gene3D" id="3.40.1110.10">
    <property type="entry name" value="Calcium-transporting ATPase, cytoplasmic domain N"/>
    <property type="match status" value="1"/>
</dbReference>
<evidence type="ECO:0000256" key="8">
    <source>
        <dbReference type="ARBA" id="ARBA00039097"/>
    </source>
</evidence>
<keyword evidence="6 10" id="KW-1133">Transmembrane helix</keyword>
<dbReference type="Gene3D" id="3.40.50.1000">
    <property type="entry name" value="HAD superfamily/HAD-like"/>
    <property type="match status" value="1"/>
</dbReference>
<dbReference type="NCBIfam" id="TIGR01494">
    <property type="entry name" value="ATPase_P-type"/>
    <property type="match status" value="1"/>
</dbReference>
<keyword evidence="5" id="KW-1278">Translocase</keyword>
<evidence type="ECO:0000313" key="14">
    <source>
        <dbReference type="Proteomes" id="UP001597510"/>
    </source>
</evidence>
<dbReference type="InterPro" id="IPR001757">
    <property type="entry name" value="P_typ_ATPase"/>
</dbReference>
<proteinExistence type="inferred from homology"/>
<name>A0ABW5J8I4_9BACT</name>
<feature type="compositionally biased region" description="Basic and acidic residues" evidence="11">
    <location>
        <begin position="59"/>
        <end position="87"/>
    </location>
</feature>
<evidence type="ECO:0000256" key="1">
    <source>
        <dbReference type="ARBA" id="ARBA00004370"/>
    </source>
</evidence>
<dbReference type="Gene3D" id="2.70.150.10">
    <property type="entry name" value="Calcium-transporting ATPase, cytoplasmic transduction domain A"/>
    <property type="match status" value="1"/>
</dbReference>
<dbReference type="InterPro" id="IPR059000">
    <property type="entry name" value="ATPase_P-type_domA"/>
</dbReference>
<dbReference type="SFLD" id="SFLDS00003">
    <property type="entry name" value="Haloacid_Dehalogenase"/>
    <property type="match status" value="1"/>
</dbReference>
<evidence type="ECO:0000256" key="11">
    <source>
        <dbReference type="SAM" id="MobiDB-lite"/>
    </source>
</evidence>
<dbReference type="InterPro" id="IPR027256">
    <property type="entry name" value="P-typ_ATPase_IB"/>
</dbReference>
<keyword evidence="10" id="KW-0067">ATP-binding</keyword>
<feature type="transmembrane region" description="Helical" evidence="10">
    <location>
        <begin position="328"/>
        <end position="348"/>
    </location>
</feature>
<dbReference type="PRINTS" id="PR00119">
    <property type="entry name" value="CATATPASE"/>
</dbReference>
<keyword evidence="4 10" id="KW-0479">Metal-binding</keyword>
<feature type="domain" description="P-type ATPase A" evidence="12">
    <location>
        <begin position="210"/>
        <end position="309"/>
    </location>
</feature>
<evidence type="ECO:0000256" key="7">
    <source>
        <dbReference type="ARBA" id="ARBA00023136"/>
    </source>
</evidence>
<dbReference type="SFLD" id="SFLDG00002">
    <property type="entry name" value="C1.7:_P-type_atpase_like"/>
    <property type="match status" value="1"/>
</dbReference>
<comment type="subcellular location">
    <subcellularLocation>
        <location evidence="10">Cell membrane</location>
    </subcellularLocation>
    <subcellularLocation>
        <location evidence="1">Membrane</location>
    </subcellularLocation>
</comment>
<evidence type="ECO:0000256" key="9">
    <source>
        <dbReference type="ARBA" id="ARBA00047308"/>
    </source>
</evidence>
<dbReference type="PANTHER" id="PTHR48085:SF5">
    <property type="entry name" value="CADMIUM_ZINC-TRANSPORTING ATPASE HMA4-RELATED"/>
    <property type="match status" value="1"/>
</dbReference>
<dbReference type="Pfam" id="PF00122">
    <property type="entry name" value="E1-E2_ATPase"/>
    <property type="match status" value="1"/>
</dbReference>
<dbReference type="SUPFAM" id="SSF81653">
    <property type="entry name" value="Calcium ATPase, transduction domain A"/>
    <property type="match status" value="1"/>
</dbReference>
<dbReference type="SUPFAM" id="SSF56784">
    <property type="entry name" value="HAD-like"/>
    <property type="match status" value="1"/>
</dbReference>
<evidence type="ECO:0000256" key="4">
    <source>
        <dbReference type="ARBA" id="ARBA00022723"/>
    </source>
</evidence>
<feature type="region of interest" description="Disordered" evidence="11">
    <location>
        <begin position="54"/>
        <end position="87"/>
    </location>
</feature>
<dbReference type="PANTHER" id="PTHR48085">
    <property type="entry name" value="CADMIUM/ZINC-TRANSPORTING ATPASE HMA2-RELATED"/>
    <property type="match status" value="1"/>
</dbReference>
<dbReference type="InterPro" id="IPR036412">
    <property type="entry name" value="HAD-like_sf"/>
</dbReference>
<dbReference type="InterPro" id="IPR018303">
    <property type="entry name" value="ATPase_P-typ_P_site"/>
</dbReference>
<comment type="caution">
    <text evidence="13">The sequence shown here is derived from an EMBL/GenBank/DDBJ whole genome shotgun (WGS) entry which is preliminary data.</text>
</comment>
<feature type="transmembrane region" description="Helical" evidence="10">
    <location>
        <begin position="684"/>
        <end position="703"/>
    </location>
</feature>
<dbReference type="Proteomes" id="UP001597510">
    <property type="component" value="Unassembled WGS sequence"/>
</dbReference>
<feature type="transmembrane region" description="Helical" evidence="10">
    <location>
        <begin position="96"/>
        <end position="113"/>
    </location>
</feature>
<keyword evidence="10" id="KW-0547">Nucleotide-binding</keyword>
<dbReference type="Pfam" id="PF00702">
    <property type="entry name" value="Hydrolase"/>
    <property type="match status" value="1"/>
</dbReference>
<dbReference type="NCBIfam" id="TIGR01512">
    <property type="entry name" value="ATPase-IB2_Cd"/>
    <property type="match status" value="1"/>
</dbReference>
<dbReference type="RefSeq" id="WP_340236817.1">
    <property type="nucleotide sequence ID" value="NZ_JBBEWC010000007.1"/>
</dbReference>
<dbReference type="NCBIfam" id="TIGR01525">
    <property type="entry name" value="ATPase-IB_hvy"/>
    <property type="match status" value="1"/>
</dbReference>
<dbReference type="PRINTS" id="PR00120">
    <property type="entry name" value="HATPASE"/>
</dbReference>
<evidence type="ECO:0000256" key="3">
    <source>
        <dbReference type="ARBA" id="ARBA00022692"/>
    </source>
</evidence>
<evidence type="ECO:0000256" key="5">
    <source>
        <dbReference type="ARBA" id="ARBA00022967"/>
    </source>
</evidence>
<gene>
    <name evidence="13" type="ORF">ACFSR2_11240</name>
</gene>
<feature type="region of interest" description="Disordered" evidence="11">
    <location>
        <begin position="1"/>
        <end position="22"/>
    </location>
</feature>
<dbReference type="InterPro" id="IPR023298">
    <property type="entry name" value="ATPase_P-typ_TM_dom_sf"/>
</dbReference>
<evidence type="ECO:0000256" key="6">
    <source>
        <dbReference type="ARBA" id="ARBA00022989"/>
    </source>
</evidence>
<feature type="transmembrane region" description="Helical" evidence="10">
    <location>
        <begin position="360"/>
        <end position="381"/>
    </location>
</feature>
<keyword evidence="10" id="KW-1003">Cell membrane</keyword>
<dbReference type="PROSITE" id="PS00154">
    <property type="entry name" value="ATPASE_E1_E2"/>
    <property type="match status" value="1"/>
</dbReference>
<dbReference type="SFLD" id="SFLDF00027">
    <property type="entry name" value="p-type_atpase"/>
    <property type="match status" value="1"/>
</dbReference>
<sequence length="710" mass="78059">MKNEHEHNHPQGISTDPNHVHTYDEQGRMTCCSLEEKIYTQANAKELLIARPAAKKNAKSHDENDHNHSHEHDHEHGHSHDHDHNHDHGDASDWKVYIPAIFSLVMLLIGIALDNYIENSFFEGYVRLGWYIVAYYPVGFPVMKEAWEAIIRKEFFTEFTLMVLATIGAFVIGEYPEGVAVMLFYAVGELFQSAAVNRAKNNIKALLDIRPASASVLRSNTYQEVKPEEVQIGETIQIKAGEKVPLDGEMLSERSSFNTSALTGESKPKTIEKGEQVLAGMLNLDKVIEIKVSKKFADSSLARILDMVQNATTRKAKTELLIRKFARVYTPIVFFLALALVFIPALVVENYVFKDWLYRGLIFLVISCPCALVISIPLGYFGGIGAASRNGILFKGSNYLDLITKVNTVVMDKTGTLTKGVFKVQEIVTESLDKDEFIRLVAALESKSTHPIAKAIAEYTSDKKSVTVADIEEISGHGLKGKVDDKEVLAGNLKLLQKFKIGYDKAIEEIVETIVVVAINGKYAGHIIIADEIKEDAVEAIKEMHKNGVIQTLMLSGDKNSITQKVAKTIGIDTAFGDLLPEHKVQKVEELRKDPSKVTVFVGDGINDAPVLALSDVGIAMGAMGSDAAIETADVVIQTDQPSKIATAIKIGKATKRIVIQNIVLAFAVKVVVLLLGAGGLATMWEAVFADVGVALLAILNAVRIQRMKF</sequence>
<dbReference type="EMBL" id="JBHULC010000009">
    <property type="protein sequence ID" value="MFD2521464.1"/>
    <property type="molecule type" value="Genomic_DNA"/>
</dbReference>
<organism evidence="13 14">
    <name type="scientific">Emticicia soli</name>
    <dbReference type="NCBI Taxonomy" id="2027878"/>
    <lineage>
        <taxon>Bacteria</taxon>
        <taxon>Pseudomonadati</taxon>
        <taxon>Bacteroidota</taxon>
        <taxon>Cytophagia</taxon>
        <taxon>Cytophagales</taxon>
        <taxon>Leadbetterellaceae</taxon>
        <taxon>Emticicia</taxon>
    </lineage>
</organism>
<keyword evidence="7 10" id="KW-0472">Membrane</keyword>
<evidence type="ECO:0000259" key="12">
    <source>
        <dbReference type="Pfam" id="PF00122"/>
    </source>
</evidence>
<evidence type="ECO:0000256" key="10">
    <source>
        <dbReference type="RuleBase" id="RU362081"/>
    </source>
</evidence>
<comment type="similarity">
    <text evidence="2 10">Belongs to the cation transport ATPase (P-type) (TC 3.A.3) family. Type IB subfamily.</text>
</comment>
<feature type="transmembrane region" description="Helical" evidence="10">
    <location>
        <begin position="125"/>
        <end position="143"/>
    </location>
</feature>
<dbReference type="InterPro" id="IPR051014">
    <property type="entry name" value="Cation_Transport_ATPase_IB"/>
</dbReference>
<keyword evidence="3 10" id="KW-0812">Transmembrane</keyword>